<dbReference type="Pfam" id="PF13432">
    <property type="entry name" value="TPR_16"/>
    <property type="match status" value="4"/>
</dbReference>
<dbReference type="InterPro" id="IPR013105">
    <property type="entry name" value="TPR_2"/>
</dbReference>
<feature type="repeat" description="TPR" evidence="3">
    <location>
        <begin position="1055"/>
        <end position="1088"/>
    </location>
</feature>
<gene>
    <name evidence="6" type="ORF">SAMN05444145_102206</name>
</gene>
<dbReference type="InterPro" id="IPR033396">
    <property type="entry name" value="DUF5107"/>
</dbReference>
<keyword evidence="4" id="KW-0732">Signal</keyword>
<evidence type="ECO:0000256" key="4">
    <source>
        <dbReference type="SAM" id="SignalP"/>
    </source>
</evidence>
<dbReference type="RefSeq" id="WP_010263373.1">
    <property type="nucleotide sequence ID" value="NZ_CAEG01000012.1"/>
</dbReference>
<dbReference type="InterPro" id="IPR019734">
    <property type="entry name" value="TPR_rpt"/>
</dbReference>
<organism evidence="6 7">
    <name type="scientific">Alistipes timonensis JC136</name>
    <dbReference type="NCBI Taxonomy" id="1033731"/>
    <lineage>
        <taxon>Bacteria</taxon>
        <taxon>Pseudomonadati</taxon>
        <taxon>Bacteroidota</taxon>
        <taxon>Bacteroidia</taxon>
        <taxon>Bacteroidales</taxon>
        <taxon>Rikenellaceae</taxon>
        <taxon>Alistipes</taxon>
    </lineage>
</organism>
<dbReference type="Gene3D" id="1.25.40.10">
    <property type="entry name" value="Tetratricopeptide repeat domain"/>
    <property type="match status" value="3"/>
</dbReference>
<reference evidence="6 7" key="1">
    <citation type="submission" date="2016-10" db="EMBL/GenBank/DDBJ databases">
        <authorList>
            <person name="de Groot N.N."/>
        </authorList>
    </citation>
    <scope>NUCLEOTIDE SEQUENCE [LARGE SCALE GENOMIC DNA]</scope>
    <source>
        <strain evidence="6 7">DSM 25383</strain>
    </source>
</reference>
<proteinExistence type="predicted"/>
<keyword evidence="1" id="KW-0677">Repeat</keyword>
<feature type="repeat" description="TPR" evidence="3">
    <location>
        <begin position="964"/>
        <end position="997"/>
    </location>
</feature>
<evidence type="ECO:0000256" key="1">
    <source>
        <dbReference type="ARBA" id="ARBA00022737"/>
    </source>
</evidence>
<evidence type="ECO:0000256" key="3">
    <source>
        <dbReference type="PROSITE-ProRule" id="PRU00339"/>
    </source>
</evidence>
<protein>
    <submittedName>
        <fullName evidence="6">Tfp pilus assembly protein PilF</fullName>
    </submittedName>
</protein>
<name>A0A1H3ZHH5_9BACT</name>
<dbReference type="Proteomes" id="UP000183253">
    <property type="component" value="Unassembled WGS sequence"/>
</dbReference>
<dbReference type="Pfam" id="PF17128">
    <property type="entry name" value="DUF5107"/>
    <property type="match status" value="1"/>
</dbReference>
<dbReference type="InterPro" id="IPR011990">
    <property type="entry name" value="TPR-like_helical_dom_sf"/>
</dbReference>
<evidence type="ECO:0000256" key="2">
    <source>
        <dbReference type="ARBA" id="ARBA00022803"/>
    </source>
</evidence>
<feature type="domain" description="DUF5107" evidence="5">
    <location>
        <begin position="61"/>
        <end position="363"/>
    </location>
</feature>
<keyword evidence="7" id="KW-1185">Reference proteome</keyword>
<dbReference type="SMART" id="SM00028">
    <property type="entry name" value="TPR"/>
    <property type="match status" value="10"/>
</dbReference>
<feature type="signal peptide" evidence="4">
    <location>
        <begin position="1"/>
        <end position="21"/>
    </location>
</feature>
<dbReference type="AlphaFoldDB" id="A0A1H3ZHH5"/>
<feature type="repeat" description="TPR" evidence="3">
    <location>
        <begin position="593"/>
        <end position="626"/>
    </location>
</feature>
<evidence type="ECO:0000259" key="5">
    <source>
        <dbReference type="Pfam" id="PF17128"/>
    </source>
</evidence>
<dbReference type="EMBL" id="FNRI01000002">
    <property type="protein sequence ID" value="SEA22851.1"/>
    <property type="molecule type" value="Genomic_DNA"/>
</dbReference>
<dbReference type="PANTHER" id="PTHR44858:SF1">
    <property type="entry name" value="UDP-N-ACETYLGLUCOSAMINE--PEPTIDE N-ACETYLGLUCOSAMINYLTRANSFERASE SPINDLY-RELATED"/>
    <property type="match status" value="1"/>
</dbReference>
<keyword evidence="2 3" id="KW-0802">TPR repeat</keyword>
<dbReference type="Pfam" id="PF07719">
    <property type="entry name" value="TPR_2"/>
    <property type="match status" value="1"/>
</dbReference>
<sequence>MKRKILMTFGLLAGIAVGARAQQTEVTAREGTLELPTYVLNAAETAPIFERDWSYQRARRSVYPYPLDDNMTRNRKTVSYKALYLENEYVELCVLPEIGGRLFYAIDKTNGYDIFYHQHVVKPANVGMTGAWISGGVEWNVFHHHRATSNIPCDYRIVENEDGSKTIWVGETELRHRMSWAIGITLHPGKSYMEITGRLVNSTENDNSMLYWSNVSTLVDDNYQIIFPQSTEFVTFHCKNWFAHWPVTREPFNGIDEYADGIDASWWKNHFMSNSMFVHDLKEDFIAGYDHGRKAGTMLAGNHHIVKGGKFWLWGPNSEWDTRILTDNDGHYCELMVGAYSDNQPDYNWSAPYEVKEFTHYWYGLRDIGGVKTGNRQAALNLDLVAPGKALIGVNATEKLSGTTVALTAAGRTLFTRQTDLAPDAPFVETVAIDKTIEPTDLRITLTDAAGKELLAYSPVERDPNKPLPEIVKRPLRPEQIENTEECYLVGMRNLQFHNPFIDPTDYFEEVLRRDPGDTRANTQMGVWWRQRGDNEKAARYLRTAIRRQTKDYTRPKDCEAMYNLGLILKQEGRIEAAMDTLYRAVWSYNYNSAGNFQLAQLYVAQGDIPMALERLDEAITYNANNFSALNLKATLLRTQGDKAGSSACVKRVLEADPVNAYATYEQQLLGEGDYFETLMRDEPESYLELALAYLHNGFPETAVKLLERIDARTAYPTVKMWLGYLAGKAGDKAAEKELFKAALALPTDRCNPFRLETVAVLERAKELCPGSYKPSYYLGNLYYNKQPDRAMTEWEQCIAKEPTFAMAWRNLGWAHWLHTKNYGEAVKYYRRAIELAPEEALFLEEIDQVYEAKGEDVQVRYDLLKSHHDVCTKRYSPLAGEVTAGIFVGDYDYVLKLLKECYFPTREGVANFHDVYVDALLLAGEEKFAAGQRKEALALFESAFDYPENHQVFLVDKRTPRDAQIYYVIGNAYERMGNRSKAMQNYKKAAAVKVKKTDYRYWQGLALEKLGKKAEAEALFEALVEAGKAGIVEDYVNFYGAEGTTGKTVATINTKACYTQGLGLLGLGNRDEARKCFAKSVELKPDNLWASVMLRELKR</sequence>
<accession>A0A1H3ZHH5</accession>
<dbReference type="InterPro" id="IPR050498">
    <property type="entry name" value="Ycf3"/>
</dbReference>
<dbReference type="SUPFAM" id="SSF48452">
    <property type="entry name" value="TPR-like"/>
    <property type="match status" value="3"/>
</dbReference>
<evidence type="ECO:0000313" key="7">
    <source>
        <dbReference type="Proteomes" id="UP000183253"/>
    </source>
</evidence>
<dbReference type="PROSITE" id="PS50005">
    <property type="entry name" value="TPR"/>
    <property type="match status" value="3"/>
</dbReference>
<dbReference type="STRING" id="1033731.SAMN05444145_102206"/>
<evidence type="ECO:0000313" key="6">
    <source>
        <dbReference type="EMBL" id="SEA22851.1"/>
    </source>
</evidence>
<feature type="chain" id="PRO_5010230974" evidence="4">
    <location>
        <begin position="22"/>
        <end position="1100"/>
    </location>
</feature>
<dbReference type="PANTHER" id="PTHR44858">
    <property type="entry name" value="TETRATRICOPEPTIDE REPEAT PROTEIN 6"/>
    <property type="match status" value="1"/>
</dbReference>